<feature type="region of interest" description="Disordered" evidence="1">
    <location>
        <begin position="92"/>
        <end position="133"/>
    </location>
</feature>
<accession>A0A2I0TJI3</accession>
<evidence type="ECO:0000313" key="3">
    <source>
        <dbReference type="Proteomes" id="UP000233556"/>
    </source>
</evidence>
<sequence>MRATLSTLLEPHSPASSSDEVLEVDGAQQEEQKDGGRAKPLQGWWQEHIRFFRSTFLNRAGLSPPGYPALPSQTQGRDSPPALAGKVQELLLPGGDENDTPMVRGTASPNSWGSPKGHMAPQSLATAVPSGSNQPVLERTYLL</sequence>
<feature type="region of interest" description="Disordered" evidence="1">
    <location>
        <begin position="1"/>
        <end position="40"/>
    </location>
</feature>
<dbReference type="AlphaFoldDB" id="A0A2I0TJI3"/>
<gene>
    <name evidence="2" type="ORF">llap_15746</name>
</gene>
<name>A0A2I0TJI3_LIMLA</name>
<dbReference type="EMBL" id="KZ509551">
    <property type="protein sequence ID" value="PKU33946.1"/>
    <property type="molecule type" value="Genomic_DNA"/>
</dbReference>
<feature type="region of interest" description="Disordered" evidence="1">
    <location>
        <begin position="62"/>
        <end position="81"/>
    </location>
</feature>
<keyword evidence="3" id="KW-1185">Reference proteome</keyword>
<proteinExistence type="predicted"/>
<reference evidence="3" key="1">
    <citation type="submission" date="2017-11" db="EMBL/GenBank/DDBJ databases">
        <authorList>
            <person name="Lima N.C."/>
            <person name="Parody-Merino A.M."/>
            <person name="Battley P.F."/>
            <person name="Fidler A.E."/>
            <person name="Prosdocimi F."/>
        </authorList>
    </citation>
    <scope>NUCLEOTIDE SEQUENCE [LARGE SCALE GENOMIC DNA]</scope>
</reference>
<reference evidence="3" key="2">
    <citation type="submission" date="2017-12" db="EMBL/GenBank/DDBJ databases">
        <title>Genome sequence of the Bar-tailed Godwit (Limosa lapponica baueri).</title>
        <authorList>
            <person name="Lima N.C.B."/>
            <person name="Parody-Merino A.M."/>
            <person name="Battley P.F."/>
            <person name="Fidler A.E."/>
            <person name="Prosdocimi F."/>
        </authorList>
    </citation>
    <scope>NUCLEOTIDE SEQUENCE [LARGE SCALE GENOMIC DNA]</scope>
</reference>
<dbReference type="Proteomes" id="UP000233556">
    <property type="component" value="Unassembled WGS sequence"/>
</dbReference>
<evidence type="ECO:0000313" key="2">
    <source>
        <dbReference type="EMBL" id="PKU33946.1"/>
    </source>
</evidence>
<feature type="compositionally biased region" description="Polar residues" evidence="1">
    <location>
        <begin position="123"/>
        <end position="133"/>
    </location>
</feature>
<protein>
    <submittedName>
        <fullName evidence="2">Uncharacterized protein</fullName>
    </submittedName>
</protein>
<organism evidence="2 3">
    <name type="scientific">Limosa lapponica baueri</name>
    <dbReference type="NCBI Taxonomy" id="1758121"/>
    <lineage>
        <taxon>Eukaryota</taxon>
        <taxon>Metazoa</taxon>
        <taxon>Chordata</taxon>
        <taxon>Craniata</taxon>
        <taxon>Vertebrata</taxon>
        <taxon>Euteleostomi</taxon>
        <taxon>Archelosauria</taxon>
        <taxon>Archosauria</taxon>
        <taxon>Dinosauria</taxon>
        <taxon>Saurischia</taxon>
        <taxon>Theropoda</taxon>
        <taxon>Coelurosauria</taxon>
        <taxon>Aves</taxon>
        <taxon>Neognathae</taxon>
        <taxon>Neoaves</taxon>
        <taxon>Charadriiformes</taxon>
        <taxon>Scolopacidae</taxon>
        <taxon>Limosa</taxon>
    </lineage>
</organism>
<evidence type="ECO:0000256" key="1">
    <source>
        <dbReference type="SAM" id="MobiDB-lite"/>
    </source>
</evidence>